<sequence length="609" mass="65359">MASTASPGKSMAATLHDSLLASRIGAAAGDHARQIIAGVTPDGSFVDGMTVDAFVHQAGQVLLDSGRVYRYGNSIVQETDRPGDQRLTSLAVQHRAEPNAAHVLTNHFGIAYQGKQGDVQSLLTPKLVGALLADEGLWRHLPEIRYHTRLPTFDADFNLCWQGWNSASGILVHGPEIVPETTPSSYAPDARAVDRLPHRLRGLFREFYWRSDADMVNAIAMLLTGLLGNHFVDAPHPGGIVDANQPELGKTLLVQCIGRVLDDAEPPRISLARDEELEKRLCAQLRSSKTSLFFFDNVRTRIESAVIEQNMLSPLISLRILGLSATIERPNTYLWFITSNLTAGTPDFIGRCVPIRLHYEGDPKGRMFSGDPLAYAAEHRLPILAELAGMVLRWAQQGRRPGDHKHRCRRWAATIGGILDAGGLGEFFLANAAEAGAAMDEGMQDLATLAEHAVGKNLADTHGLAERDPAPRGRTPGEWVVLFAETQVLKDRLAVGTVRGRATVVGIFLSDKVGRTVTIETADGTREATLRRRDESGNTKFYYFSIAFQKSAVPGSASSAASAAASHGAAVPAPAAAGGAAPTAASPPPADAASIGEPAPPTTEDLEWI</sequence>
<protein>
    <recommendedName>
        <fullName evidence="4">ATPase AAA-type core domain-containing protein</fullName>
    </recommendedName>
</protein>
<evidence type="ECO:0000256" key="1">
    <source>
        <dbReference type="SAM" id="MobiDB-lite"/>
    </source>
</evidence>
<keyword evidence="3" id="KW-1185">Reference proteome</keyword>
<reference evidence="2 3" key="1">
    <citation type="submission" date="2023-03" db="EMBL/GenBank/DDBJ databases">
        <title>Paludisphaera mucosa sp. nov. a novel planctomycete from northern fen.</title>
        <authorList>
            <person name="Ivanova A."/>
        </authorList>
    </citation>
    <scope>NUCLEOTIDE SEQUENCE [LARGE SCALE GENOMIC DNA]</scope>
    <source>
        <strain evidence="2 3">Pla2</strain>
    </source>
</reference>
<organism evidence="2 3">
    <name type="scientific">Paludisphaera mucosa</name>
    <dbReference type="NCBI Taxonomy" id="3030827"/>
    <lineage>
        <taxon>Bacteria</taxon>
        <taxon>Pseudomonadati</taxon>
        <taxon>Planctomycetota</taxon>
        <taxon>Planctomycetia</taxon>
        <taxon>Isosphaerales</taxon>
        <taxon>Isosphaeraceae</taxon>
        <taxon>Paludisphaera</taxon>
    </lineage>
</organism>
<proteinExistence type="predicted"/>
<dbReference type="RefSeq" id="WP_277862223.1">
    <property type="nucleotide sequence ID" value="NZ_JARRAG010000002.1"/>
</dbReference>
<name>A0ABT6FE96_9BACT</name>
<accession>A0ABT6FE96</accession>
<evidence type="ECO:0008006" key="4">
    <source>
        <dbReference type="Google" id="ProtNLM"/>
    </source>
</evidence>
<gene>
    <name evidence="2" type="ORF">PZE19_19145</name>
</gene>
<evidence type="ECO:0000313" key="2">
    <source>
        <dbReference type="EMBL" id="MDG3005903.1"/>
    </source>
</evidence>
<feature type="region of interest" description="Disordered" evidence="1">
    <location>
        <begin position="571"/>
        <end position="609"/>
    </location>
</feature>
<comment type="caution">
    <text evidence="2">The sequence shown here is derived from an EMBL/GenBank/DDBJ whole genome shotgun (WGS) entry which is preliminary data.</text>
</comment>
<evidence type="ECO:0000313" key="3">
    <source>
        <dbReference type="Proteomes" id="UP001216907"/>
    </source>
</evidence>
<dbReference type="EMBL" id="JARRAG010000002">
    <property type="protein sequence ID" value="MDG3005903.1"/>
    <property type="molecule type" value="Genomic_DNA"/>
</dbReference>
<feature type="compositionally biased region" description="Low complexity" evidence="1">
    <location>
        <begin position="571"/>
        <end position="584"/>
    </location>
</feature>
<dbReference type="Proteomes" id="UP001216907">
    <property type="component" value="Unassembled WGS sequence"/>
</dbReference>